<dbReference type="GO" id="GO:0016020">
    <property type="term" value="C:membrane"/>
    <property type="evidence" value="ECO:0007669"/>
    <property type="project" value="UniProtKB-SubCell"/>
</dbReference>
<sequence>MEHINKKTKIDYLIHICTAIMISSFIIFDMDYRVSYILLGMTILIFGLLALRNNFKITVKIDSFHKYILSFILFAMCSSIWSYVPYLAIRKALTITEILICMSVLYIYYSRYNSVSDLYMILMVSGFIVAMYSFYRYGIATIMSVLSRGDRLEDIFSNVNSIAMIISVAIIAFVYKVLFEKMGIFSTGLCSCLSIFGIIVIAATGSRKALVMLMLGGFLLFSIRFKSNYFLLTLLKILAIILIMYFALLQLRNIEMFKGIVDRMDGLVAMVTGKGAVDASTSVRAEFITIGIEQFKKNPILGYGMGNSGKVLVNAIGGKETYFHNNYVELLVCGGLIGTIIYYMIWLKPIKEILIYRKYDTTAILSIIMAAILLVMDYGVVSYFDKLNYFYIMIMYISAKNLRRKRDENKESL</sequence>
<evidence type="ECO:0000256" key="5">
    <source>
        <dbReference type="SAM" id="Phobius"/>
    </source>
</evidence>
<comment type="subcellular location">
    <subcellularLocation>
        <location evidence="1">Membrane</location>
        <topology evidence="1">Multi-pass membrane protein</topology>
    </subcellularLocation>
</comment>
<evidence type="ECO:0000256" key="2">
    <source>
        <dbReference type="ARBA" id="ARBA00022692"/>
    </source>
</evidence>
<keyword evidence="4 5" id="KW-0472">Membrane</keyword>
<dbReference type="InterPro" id="IPR007016">
    <property type="entry name" value="O-antigen_ligase-rel_domated"/>
</dbReference>
<keyword evidence="3 5" id="KW-1133">Transmembrane helix</keyword>
<feature type="transmembrane region" description="Helical" evidence="5">
    <location>
        <begin position="327"/>
        <end position="347"/>
    </location>
</feature>
<dbReference type="InterPro" id="IPR051533">
    <property type="entry name" value="WaaL-like"/>
</dbReference>
<feature type="transmembrane region" description="Helical" evidence="5">
    <location>
        <begin position="230"/>
        <end position="248"/>
    </location>
</feature>
<evidence type="ECO:0000313" key="8">
    <source>
        <dbReference type="Proteomes" id="UP001197875"/>
    </source>
</evidence>
<dbReference type="EMBL" id="JAJEPR010000034">
    <property type="protein sequence ID" value="MCC2190991.1"/>
    <property type="molecule type" value="Genomic_DNA"/>
</dbReference>
<keyword evidence="7" id="KW-0436">Ligase</keyword>
<feature type="transmembrane region" description="Helical" evidence="5">
    <location>
        <begin position="67"/>
        <end position="86"/>
    </location>
</feature>
<reference evidence="7 8" key="1">
    <citation type="submission" date="2021-10" db="EMBL/GenBank/DDBJ databases">
        <title>Anaerobic single-cell dispensing facilitates the cultivation of human gut bacteria.</title>
        <authorList>
            <person name="Afrizal A."/>
        </authorList>
    </citation>
    <scope>NUCLEOTIDE SEQUENCE [LARGE SCALE GENOMIC DNA]</scope>
    <source>
        <strain evidence="7 8">CLA-AA-H277</strain>
    </source>
</reference>
<evidence type="ECO:0000256" key="4">
    <source>
        <dbReference type="ARBA" id="ARBA00023136"/>
    </source>
</evidence>
<protein>
    <submittedName>
        <fullName evidence="7">O-antigen ligase family protein</fullName>
    </submittedName>
</protein>
<gene>
    <name evidence="7" type="ORF">LKD71_14510</name>
</gene>
<feature type="transmembrane region" description="Helical" evidence="5">
    <location>
        <begin position="34"/>
        <end position="55"/>
    </location>
</feature>
<dbReference type="Pfam" id="PF04932">
    <property type="entry name" value="Wzy_C"/>
    <property type="match status" value="1"/>
</dbReference>
<keyword evidence="8" id="KW-1185">Reference proteome</keyword>
<evidence type="ECO:0000313" key="7">
    <source>
        <dbReference type="EMBL" id="MCC2190991.1"/>
    </source>
</evidence>
<feature type="transmembrane region" description="Helical" evidence="5">
    <location>
        <begin position="92"/>
        <end position="109"/>
    </location>
</feature>
<evidence type="ECO:0000259" key="6">
    <source>
        <dbReference type="Pfam" id="PF04932"/>
    </source>
</evidence>
<dbReference type="PANTHER" id="PTHR37422:SF13">
    <property type="entry name" value="LIPOPOLYSACCHARIDE BIOSYNTHESIS PROTEIN PA4999-RELATED"/>
    <property type="match status" value="1"/>
</dbReference>
<feature type="transmembrane region" description="Helical" evidence="5">
    <location>
        <begin position="12"/>
        <end position="28"/>
    </location>
</feature>
<dbReference type="PANTHER" id="PTHR37422">
    <property type="entry name" value="TEICHURONIC ACID BIOSYNTHESIS PROTEIN TUAE"/>
    <property type="match status" value="1"/>
</dbReference>
<proteinExistence type="predicted"/>
<name>A0AAE3J7K1_9FIRM</name>
<dbReference type="AlphaFoldDB" id="A0AAE3J7K1"/>
<accession>A0AAE3J7K1</accession>
<feature type="domain" description="O-antigen ligase-related" evidence="6">
    <location>
        <begin position="194"/>
        <end position="342"/>
    </location>
</feature>
<feature type="transmembrane region" description="Helical" evidence="5">
    <location>
        <begin position="155"/>
        <end position="175"/>
    </location>
</feature>
<comment type="caution">
    <text evidence="7">The sequence shown here is derived from an EMBL/GenBank/DDBJ whole genome shotgun (WGS) entry which is preliminary data.</text>
</comment>
<organism evidence="7 8">
    <name type="scientific">Fusicatenibacter faecihominis</name>
    <dbReference type="NCBI Taxonomy" id="2881276"/>
    <lineage>
        <taxon>Bacteria</taxon>
        <taxon>Bacillati</taxon>
        <taxon>Bacillota</taxon>
        <taxon>Clostridia</taxon>
        <taxon>Lachnospirales</taxon>
        <taxon>Lachnospiraceae</taxon>
        <taxon>Fusicatenibacter</taxon>
    </lineage>
</organism>
<dbReference type="Proteomes" id="UP001197875">
    <property type="component" value="Unassembled WGS sequence"/>
</dbReference>
<feature type="transmembrane region" description="Helical" evidence="5">
    <location>
        <begin position="118"/>
        <end position="135"/>
    </location>
</feature>
<evidence type="ECO:0000256" key="1">
    <source>
        <dbReference type="ARBA" id="ARBA00004141"/>
    </source>
</evidence>
<keyword evidence="2 5" id="KW-0812">Transmembrane</keyword>
<dbReference type="RefSeq" id="WP_227615994.1">
    <property type="nucleotide sequence ID" value="NZ_JAJEPR010000034.1"/>
</dbReference>
<evidence type="ECO:0000256" key="3">
    <source>
        <dbReference type="ARBA" id="ARBA00022989"/>
    </source>
</evidence>
<dbReference type="GO" id="GO:0016874">
    <property type="term" value="F:ligase activity"/>
    <property type="evidence" value="ECO:0007669"/>
    <property type="project" value="UniProtKB-KW"/>
</dbReference>
<feature type="transmembrane region" description="Helical" evidence="5">
    <location>
        <begin position="182"/>
        <end position="203"/>
    </location>
</feature>
<feature type="transmembrane region" description="Helical" evidence="5">
    <location>
        <begin position="359"/>
        <end position="381"/>
    </location>
</feature>